<dbReference type="InterPro" id="IPR009030">
    <property type="entry name" value="Growth_fac_rcpt_cys_sf"/>
</dbReference>
<evidence type="ECO:0000259" key="5">
    <source>
        <dbReference type="Pfam" id="PF14843"/>
    </source>
</evidence>
<dbReference type="CDD" id="cd00064">
    <property type="entry name" value="FU"/>
    <property type="match status" value="2"/>
</dbReference>
<feature type="domain" description="Growth factor receptor" evidence="5">
    <location>
        <begin position="92"/>
        <end position="210"/>
    </location>
</feature>
<dbReference type="GO" id="GO:0005576">
    <property type="term" value="C:extracellular region"/>
    <property type="evidence" value="ECO:0007669"/>
    <property type="project" value="UniProtKB-SubCell"/>
</dbReference>
<evidence type="ECO:0000256" key="4">
    <source>
        <dbReference type="ARBA" id="ARBA00023180"/>
    </source>
</evidence>
<dbReference type="InterPro" id="IPR006212">
    <property type="entry name" value="Furin_repeat"/>
</dbReference>
<name>A0A8C1P646_CYPCA</name>
<keyword evidence="3" id="KW-0732">Signal</keyword>
<dbReference type="SUPFAM" id="SSF57184">
    <property type="entry name" value="Growth factor receptor domain"/>
    <property type="match status" value="1"/>
</dbReference>
<comment type="subcellular location">
    <subcellularLocation>
        <location evidence="1">Secreted</location>
    </subcellularLocation>
</comment>
<reference evidence="7" key="1">
    <citation type="submission" date="2025-08" db="UniProtKB">
        <authorList>
            <consortium name="Ensembl"/>
        </authorList>
    </citation>
    <scope>IDENTIFICATION</scope>
</reference>
<dbReference type="Gene3D" id="2.10.220.10">
    <property type="entry name" value="Hormone Receptor, Insulin-like Growth Factor Receptor 1, Chain A, domain 2"/>
    <property type="match status" value="3"/>
</dbReference>
<evidence type="ECO:0000256" key="2">
    <source>
        <dbReference type="ARBA" id="ARBA00022525"/>
    </source>
</evidence>
<dbReference type="PANTHER" id="PTHR15332">
    <property type="entry name" value="PROPROTEIN CONVERTASE SUBTILISIN_KEXIN TYPE 5-LIKE"/>
    <property type="match status" value="1"/>
</dbReference>
<accession>A0A8C1P646</accession>
<keyword evidence="8" id="KW-1185">Reference proteome</keyword>
<protein>
    <recommendedName>
        <fullName evidence="9">Growth factor receptor domain-containing protein</fullName>
    </recommendedName>
</protein>
<evidence type="ECO:0000259" key="6">
    <source>
        <dbReference type="Pfam" id="PF15913"/>
    </source>
</evidence>
<dbReference type="Proteomes" id="UP000694427">
    <property type="component" value="Unplaced"/>
</dbReference>
<dbReference type="Pfam" id="PF15913">
    <property type="entry name" value="Furin-like_2"/>
    <property type="match status" value="1"/>
</dbReference>
<dbReference type="InterPro" id="IPR032778">
    <property type="entry name" value="GF_recep_IV"/>
</dbReference>
<evidence type="ECO:0008006" key="9">
    <source>
        <dbReference type="Google" id="ProtNLM"/>
    </source>
</evidence>
<keyword evidence="4" id="KW-0325">Glycoprotein</keyword>
<organism evidence="7 8">
    <name type="scientific">Cyprinus carpio</name>
    <name type="common">Common carp</name>
    <dbReference type="NCBI Taxonomy" id="7962"/>
    <lineage>
        <taxon>Eukaryota</taxon>
        <taxon>Metazoa</taxon>
        <taxon>Chordata</taxon>
        <taxon>Craniata</taxon>
        <taxon>Vertebrata</taxon>
        <taxon>Euteleostomi</taxon>
        <taxon>Actinopterygii</taxon>
        <taxon>Neopterygii</taxon>
        <taxon>Teleostei</taxon>
        <taxon>Ostariophysi</taxon>
        <taxon>Cypriniformes</taxon>
        <taxon>Cyprinidae</taxon>
        <taxon>Cyprininae</taxon>
        <taxon>Cyprinus</taxon>
    </lineage>
</organism>
<feature type="domain" description="R-spondin Fu-CRD" evidence="6">
    <location>
        <begin position="15"/>
        <end position="82"/>
    </location>
</feature>
<dbReference type="Ensembl" id="ENSCCRT00010112681.1">
    <property type="protein sequence ID" value="ENSCCRP00010101443.1"/>
    <property type="gene ID" value="ENSCCRG00010044623.1"/>
</dbReference>
<evidence type="ECO:0000313" key="7">
    <source>
        <dbReference type="Ensembl" id="ENSCCRP00010101443.1"/>
    </source>
</evidence>
<dbReference type="PANTHER" id="PTHR15332:SF175">
    <property type="entry name" value="PROPROTEIN CONVERTASE SUBTILISIN_KEXIN TYPE 5-LIKE"/>
    <property type="match status" value="1"/>
</dbReference>
<evidence type="ECO:0000256" key="1">
    <source>
        <dbReference type="ARBA" id="ARBA00004613"/>
    </source>
</evidence>
<dbReference type="InterPro" id="IPR043601">
    <property type="entry name" value="Rspo_Fu-CRD_dom"/>
</dbReference>
<dbReference type="SMART" id="SM00261">
    <property type="entry name" value="FU"/>
    <property type="match status" value="4"/>
</dbReference>
<reference evidence="7" key="2">
    <citation type="submission" date="2025-09" db="UniProtKB">
        <authorList>
            <consortium name="Ensembl"/>
        </authorList>
    </citation>
    <scope>IDENTIFICATION</scope>
</reference>
<evidence type="ECO:0000256" key="3">
    <source>
        <dbReference type="ARBA" id="ARBA00022729"/>
    </source>
</evidence>
<sequence>YGPEAQNCITCATGNQEAMCVDRCPLGFYGNSSSLLCERCSANCEACESRDECVSCNTDTYQLYLFQECPAGTYYQTSDKECQECHQTCAYCEGPDPTQCLQCEKGLVLDPNTMMCGVTGDSDCPPRTFLQNNQFTCQACHRLCQSCEGPEPFDCQTCALPNYLHNGTCVSKCPAGTYSAHEEADGVELGFCMPCDHVCATCAGASPRDCLSCAPDLPTHTHTNVIHYSLVIKSLVNRKAPVFDKTVASQTSLKVVYLTRGQILRPDEMARLVGRGQQE</sequence>
<evidence type="ECO:0000313" key="8">
    <source>
        <dbReference type="Proteomes" id="UP000694427"/>
    </source>
</evidence>
<dbReference type="Pfam" id="PF14843">
    <property type="entry name" value="GF_recep_IV"/>
    <property type="match status" value="1"/>
</dbReference>
<keyword evidence="2" id="KW-0964">Secreted</keyword>
<dbReference type="AlphaFoldDB" id="A0A8C1P646"/>
<proteinExistence type="predicted"/>